<dbReference type="RefSeq" id="XP_034411866.1">
    <property type="nucleotide sequence ID" value="XM_034555975.1"/>
</dbReference>
<dbReference type="Proteomes" id="UP000694565">
    <property type="component" value="Unplaced"/>
</dbReference>
<keyword evidence="4" id="KW-0732">Signal</keyword>
<evidence type="ECO:0000256" key="3">
    <source>
        <dbReference type="ARBA" id="ARBA00023157"/>
    </source>
</evidence>
<organism evidence="6 7">
    <name type="scientific">Cyclopterus lumpus</name>
    <name type="common">Lumpsucker</name>
    <dbReference type="NCBI Taxonomy" id="8103"/>
    <lineage>
        <taxon>Eukaryota</taxon>
        <taxon>Metazoa</taxon>
        <taxon>Chordata</taxon>
        <taxon>Craniata</taxon>
        <taxon>Vertebrata</taxon>
        <taxon>Euteleostomi</taxon>
        <taxon>Actinopterygii</taxon>
        <taxon>Neopterygii</taxon>
        <taxon>Teleostei</taxon>
        <taxon>Neoteleostei</taxon>
        <taxon>Acanthomorphata</taxon>
        <taxon>Eupercaria</taxon>
        <taxon>Perciformes</taxon>
        <taxon>Cottioidei</taxon>
        <taxon>Cottales</taxon>
        <taxon>Cyclopteridae</taxon>
        <taxon>Cyclopterus</taxon>
    </lineage>
</organism>
<dbReference type="SMART" id="SM00199">
    <property type="entry name" value="SCY"/>
    <property type="match status" value="1"/>
</dbReference>
<proteinExistence type="inferred from homology"/>
<dbReference type="OrthoDB" id="9447832at2759"/>
<evidence type="ECO:0000256" key="4">
    <source>
        <dbReference type="RuleBase" id="RU361150"/>
    </source>
</evidence>
<dbReference type="AlphaFoldDB" id="A0A8C3ANU5"/>
<reference evidence="6" key="1">
    <citation type="submission" date="2025-08" db="UniProtKB">
        <authorList>
            <consortium name="Ensembl"/>
        </authorList>
    </citation>
    <scope>IDENTIFICATION</scope>
</reference>
<evidence type="ECO:0000256" key="1">
    <source>
        <dbReference type="ARBA" id="ARBA00010868"/>
    </source>
</evidence>
<evidence type="ECO:0000259" key="5">
    <source>
        <dbReference type="SMART" id="SM00199"/>
    </source>
</evidence>
<dbReference type="PANTHER" id="PTHR12015">
    <property type="entry name" value="SMALL INDUCIBLE CYTOKINE A"/>
    <property type="match status" value="1"/>
</dbReference>
<sequence>MQFNTIVFLLVLSGVCVALAQTTYEDCCFKYVNEMKQRTQRHAVKYRVQVVDGGCNIPAIIFTMKKGRELCTDPRERWVSDLMKKIDKKRPINDDHKKAKKLRWLFIG</sequence>
<dbReference type="SUPFAM" id="SSF54117">
    <property type="entry name" value="Interleukin 8-like chemokines"/>
    <property type="match status" value="1"/>
</dbReference>
<keyword evidence="4" id="KW-0145">Chemotaxis</keyword>
<evidence type="ECO:0000313" key="6">
    <source>
        <dbReference type="Ensembl" id="ENSCLMP00005044876.1"/>
    </source>
</evidence>
<dbReference type="PROSITE" id="PS00472">
    <property type="entry name" value="SMALL_CYTOKINES_CC"/>
    <property type="match status" value="1"/>
</dbReference>
<dbReference type="Gene3D" id="2.40.50.40">
    <property type="match status" value="1"/>
</dbReference>
<dbReference type="Pfam" id="PF00048">
    <property type="entry name" value="IL8"/>
    <property type="match status" value="1"/>
</dbReference>
<accession>A0A8C3ANU5</accession>
<dbReference type="PANTHER" id="PTHR12015:SF186">
    <property type="entry name" value="C-C MOTIF CHEMOKINE 21-LIKE-RELATED"/>
    <property type="match status" value="1"/>
</dbReference>
<protein>
    <recommendedName>
        <fullName evidence="4">C-C motif chemokine</fullName>
    </recommendedName>
</protein>
<dbReference type="GO" id="GO:0008009">
    <property type="term" value="F:chemokine activity"/>
    <property type="evidence" value="ECO:0007669"/>
    <property type="project" value="InterPro"/>
</dbReference>
<reference evidence="6" key="2">
    <citation type="submission" date="2025-09" db="UniProtKB">
        <authorList>
            <consortium name="Ensembl"/>
        </authorList>
    </citation>
    <scope>IDENTIFICATION</scope>
</reference>
<dbReference type="GeneID" id="117746687"/>
<dbReference type="GO" id="GO:0048538">
    <property type="term" value="P:thymus development"/>
    <property type="evidence" value="ECO:0007669"/>
    <property type="project" value="Ensembl"/>
</dbReference>
<evidence type="ECO:0000313" key="7">
    <source>
        <dbReference type="Proteomes" id="UP000694565"/>
    </source>
</evidence>
<keyword evidence="7" id="KW-1185">Reference proteome</keyword>
<dbReference type="CDD" id="cd00169">
    <property type="entry name" value="Chemokine"/>
    <property type="match status" value="1"/>
</dbReference>
<keyword evidence="4" id="KW-0964">Secreted</keyword>
<keyword evidence="2 4" id="KW-0202">Cytokine</keyword>
<dbReference type="InterPro" id="IPR036048">
    <property type="entry name" value="Interleukin_8-like_sf"/>
</dbReference>
<dbReference type="InterPro" id="IPR039809">
    <property type="entry name" value="Chemokine_b/g/d"/>
</dbReference>
<comment type="similarity">
    <text evidence="1 4">Belongs to the intercrine beta (chemokine CC) family.</text>
</comment>
<feature type="signal peptide" evidence="4">
    <location>
        <begin position="1"/>
        <end position="20"/>
    </location>
</feature>
<keyword evidence="3" id="KW-1015">Disulfide bond</keyword>
<comment type="subcellular location">
    <subcellularLocation>
        <location evidence="4">Secreted</location>
    </subcellularLocation>
</comment>
<dbReference type="GO" id="GO:0072679">
    <property type="term" value="P:thymocyte migration"/>
    <property type="evidence" value="ECO:0007669"/>
    <property type="project" value="Ensembl"/>
</dbReference>
<dbReference type="InterPro" id="IPR001811">
    <property type="entry name" value="Chemokine_IL8-like_dom"/>
</dbReference>
<dbReference type="GO" id="GO:0097535">
    <property type="term" value="P:lymphoid lineage cell migration into thymus"/>
    <property type="evidence" value="ECO:0007669"/>
    <property type="project" value="Ensembl"/>
</dbReference>
<feature type="domain" description="Chemokine interleukin-8-like" evidence="5">
    <location>
        <begin position="24"/>
        <end position="86"/>
    </location>
</feature>
<evidence type="ECO:0000256" key="2">
    <source>
        <dbReference type="ARBA" id="ARBA00022514"/>
    </source>
</evidence>
<dbReference type="InterPro" id="IPR000827">
    <property type="entry name" value="Chemokine_CC_CS"/>
</dbReference>
<dbReference type="GO" id="GO:0005615">
    <property type="term" value="C:extracellular space"/>
    <property type="evidence" value="ECO:0007669"/>
    <property type="project" value="UniProtKB-KW"/>
</dbReference>
<dbReference type="Ensembl" id="ENSCLMT00005046453.1">
    <property type="protein sequence ID" value="ENSCLMP00005044876.1"/>
    <property type="gene ID" value="ENSCLMG00005020711.1"/>
</dbReference>
<feature type="chain" id="PRO_5034879072" description="C-C motif chemokine" evidence="4">
    <location>
        <begin position="21"/>
        <end position="108"/>
    </location>
</feature>
<name>A0A8C3ANU5_CYCLU</name>
<dbReference type="KEGG" id="clum:117746687"/>
<dbReference type="GO" id="GO:0006955">
    <property type="term" value="P:immune response"/>
    <property type="evidence" value="ECO:0007669"/>
    <property type="project" value="InterPro"/>
</dbReference>
<dbReference type="GeneTree" id="ENSGT00900000141362"/>
<gene>
    <name evidence="6" type="primary">ccl25a</name>
</gene>
<dbReference type="CTD" id="100333914"/>